<sequence>MENEELIKQYITALDASLDDLEPAIKELSAKSFEDRINETSDEHERIKIANGYAYILTSLSFVDTAAAKRFIEAALNNGTGNSTVITGTPEPAISSASFQGKHTKFQQSDNDSDEKNNKDNNDKIRNKQNKKIGNNDKVKKPKKDKKKSTK</sequence>
<evidence type="ECO:0000313" key="3">
    <source>
        <dbReference type="Proteomes" id="UP000009328"/>
    </source>
</evidence>
<evidence type="ECO:0000256" key="1">
    <source>
        <dbReference type="SAM" id="MobiDB-lite"/>
    </source>
</evidence>
<gene>
    <name evidence="2" type="ORF">BN7_3621</name>
</gene>
<feature type="compositionally biased region" description="Polar residues" evidence="1">
    <location>
        <begin position="95"/>
        <end position="109"/>
    </location>
</feature>
<evidence type="ECO:0000313" key="2">
    <source>
        <dbReference type="EMBL" id="CCH44062.1"/>
    </source>
</evidence>
<reference evidence="2 3" key="1">
    <citation type="journal article" date="2012" name="Eukaryot. Cell">
        <title>Draft genome sequence of Wickerhamomyces ciferrii NRRL Y-1031 F-60-10.</title>
        <authorList>
            <person name="Schneider J."/>
            <person name="Andrea H."/>
            <person name="Blom J."/>
            <person name="Jaenicke S."/>
            <person name="Ruckert C."/>
            <person name="Schorsch C."/>
            <person name="Szczepanowski R."/>
            <person name="Farwick M."/>
            <person name="Goesmann A."/>
            <person name="Puhler A."/>
            <person name="Schaffer S."/>
            <person name="Tauch A."/>
            <person name="Kohler T."/>
            <person name="Brinkrolf K."/>
        </authorList>
    </citation>
    <scope>NUCLEOTIDE SEQUENCE [LARGE SCALE GENOMIC DNA]</scope>
    <source>
        <strain evidence="3">ATCC 14091 / BCRC 22168 / CBS 111 / JCM 3599 / NBRC 0793 / NRRL Y-1031 F-60-10</strain>
    </source>
</reference>
<dbReference type="AlphaFoldDB" id="K0KPF4"/>
<accession>K0KPF4</accession>
<dbReference type="FunCoup" id="K0KPF4">
    <property type="interactions" value="310"/>
</dbReference>
<name>K0KPF4_WICCF</name>
<dbReference type="InParanoid" id="K0KPF4"/>
<organism evidence="2 3">
    <name type="scientific">Wickerhamomyces ciferrii (strain ATCC 14091 / BCRC 22168 / CBS 111 / JCM 3599 / NBRC 0793 / NRRL Y-1031 F-60-10)</name>
    <name type="common">Yeast</name>
    <name type="synonym">Pichia ciferrii</name>
    <dbReference type="NCBI Taxonomy" id="1206466"/>
    <lineage>
        <taxon>Eukaryota</taxon>
        <taxon>Fungi</taxon>
        <taxon>Dikarya</taxon>
        <taxon>Ascomycota</taxon>
        <taxon>Saccharomycotina</taxon>
        <taxon>Saccharomycetes</taxon>
        <taxon>Phaffomycetales</taxon>
        <taxon>Wickerhamomycetaceae</taxon>
        <taxon>Wickerhamomyces</taxon>
    </lineage>
</organism>
<comment type="caution">
    <text evidence="2">The sequence shown here is derived from an EMBL/GenBank/DDBJ whole genome shotgun (WGS) entry which is preliminary data.</text>
</comment>
<dbReference type="HOGENOM" id="CLU_101423_1_0_1"/>
<feature type="region of interest" description="Disordered" evidence="1">
    <location>
        <begin position="79"/>
        <end position="151"/>
    </location>
</feature>
<dbReference type="STRING" id="1206466.K0KPF4"/>
<protein>
    <submittedName>
        <fullName evidence="2">Exosome complex protein LRP1</fullName>
    </submittedName>
</protein>
<dbReference type="Proteomes" id="UP000009328">
    <property type="component" value="Unassembled WGS sequence"/>
</dbReference>
<feature type="compositionally biased region" description="Basic and acidic residues" evidence="1">
    <location>
        <begin position="114"/>
        <end position="126"/>
    </location>
</feature>
<dbReference type="EMBL" id="CAIF01000107">
    <property type="protein sequence ID" value="CCH44062.1"/>
    <property type="molecule type" value="Genomic_DNA"/>
</dbReference>
<keyword evidence="3" id="KW-1185">Reference proteome</keyword>
<proteinExistence type="predicted"/>
<feature type="compositionally biased region" description="Basic residues" evidence="1">
    <location>
        <begin position="140"/>
        <end position="151"/>
    </location>
</feature>
<dbReference type="eggNOG" id="KOG4835">
    <property type="taxonomic scope" value="Eukaryota"/>
</dbReference>